<reference evidence="2 3" key="1">
    <citation type="submission" date="2016-12" db="EMBL/GenBank/DDBJ databases">
        <authorList>
            <person name="Song W.-J."/>
            <person name="Kurnit D.M."/>
        </authorList>
    </citation>
    <scope>NUCLEOTIDE SEQUENCE [LARGE SCALE GENOMIC DNA]</scope>
    <source>
        <strain evidence="2 3">DSM 12503</strain>
    </source>
</reference>
<gene>
    <name evidence="2" type="ORF">SAMN02745217_02374</name>
</gene>
<dbReference type="OrthoDB" id="9799278at2"/>
<dbReference type="GO" id="GO:0016740">
    <property type="term" value="F:transferase activity"/>
    <property type="evidence" value="ECO:0007669"/>
    <property type="project" value="UniProtKB-KW"/>
</dbReference>
<evidence type="ECO:0000313" key="3">
    <source>
        <dbReference type="Proteomes" id="UP000184612"/>
    </source>
</evidence>
<dbReference type="Pfam" id="PF04230">
    <property type="entry name" value="PS_pyruv_trans"/>
    <property type="match status" value="1"/>
</dbReference>
<organism evidence="2 3">
    <name type="scientific">Anaerocolumna xylanovorans DSM 12503</name>
    <dbReference type="NCBI Taxonomy" id="1121345"/>
    <lineage>
        <taxon>Bacteria</taxon>
        <taxon>Bacillati</taxon>
        <taxon>Bacillota</taxon>
        <taxon>Clostridia</taxon>
        <taxon>Lachnospirales</taxon>
        <taxon>Lachnospiraceae</taxon>
        <taxon>Anaerocolumna</taxon>
    </lineage>
</organism>
<dbReference type="InterPro" id="IPR007345">
    <property type="entry name" value="Polysacch_pyruvyl_Trfase"/>
</dbReference>
<dbReference type="AlphaFoldDB" id="A0A1M7YA90"/>
<dbReference type="Proteomes" id="UP000184612">
    <property type="component" value="Unassembled WGS sequence"/>
</dbReference>
<dbReference type="RefSeq" id="WP_073589052.1">
    <property type="nucleotide sequence ID" value="NZ_FRFD01000006.1"/>
</dbReference>
<name>A0A1M7YA90_9FIRM</name>
<keyword evidence="2" id="KW-0808">Transferase</keyword>
<sequence>MKIGIITFHFAENYGAVLQCYALQEYLKSRGNEVVIINYRPKYHTIRYQLIPSPVKVIKSVEVKASGTKGRILKTAKEILLYFRDIVYIKQRYKKKMAFQNFERSYLNQTRRYSSLEELRKRVPICDIYISGSDQLWNPMLTEGKLDPAYFLDFGMDNSIRVTYAVSACQLDEEKHADSLRKLLKRLDFISLREYEKAEKIQALSNKPVILNVDPTLLHNACQYNLIRSQSEIKTPYILLMLFSKNSQKTVNEVLAEVKEEKKAEPLIFHPTVSNMKWNVPTIRPVGVGPGGYLDYIANAEFIITDSFHCTAFSIIYKKNFVTLSIEGKSSRMEELLMKLNLEERLVKTGEEVLRALRTGIQYDRPQQYLYHLRNMTDVYFNQIENLSKEKQQESNQVL</sequence>
<feature type="domain" description="Polysaccharide pyruvyl transferase" evidence="1">
    <location>
        <begin position="13"/>
        <end position="325"/>
    </location>
</feature>
<evidence type="ECO:0000259" key="1">
    <source>
        <dbReference type="Pfam" id="PF04230"/>
    </source>
</evidence>
<accession>A0A1M7YA90</accession>
<proteinExistence type="predicted"/>
<keyword evidence="3" id="KW-1185">Reference proteome</keyword>
<dbReference type="EMBL" id="FRFD01000006">
    <property type="protein sequence ID" value="SHO49527.1"/>
    <property type="molecule type" value="Genomic_DNA"/>
</dbReference>
<evidence type="ECO:0000313" key="2">
    <source>
        <dbReference type="EMBL" id="SHO49527.1"/>
    </source>
</evidence>
<protein>
    <submittedName>
        <fullName evidence="2">Polysaccharide pyruvyl transferase</fullName>
    </submittedName>
</protein>
<dbReference type="STRING" id="1121345.SAMN02745217_02374"/>